<proteinExistence type="predicted"/>
<accession>A0ABT8SEI0</accession>
<sequence length="268" mass="29172">MDIIHNIEEGEPSAADLVLDLLITHPEPHMTVQTLARAGEIMGLSTPSVRVALTRLLGQDRIVKTGRGCYAVQLLGNSVHYEVQHWFEKESRMGHWAGGWLLVHDGDVPRSDKTAWRHHLRALDLNGFRTLAAGLSVRPDNLDGGAEAMRAALARLGLAAGSLVFGGSGFDADAAARMRALWDVEALSAAYRGALKLIEDSNARLPRLAPEAAARETLLVGRTVIRGIVRDPLLPEAIQPGAPRRALIEATRSYQARARELWREVLAG</sequence>
<gene>
    <name evidence="1" type="ORF">Q2T77_31365</name>
</gene>
<dbReference type="InterPro" id="IPR036388">
    <property type="entry name" value="WH-like_DNA-bd_sf"/>
</dbReference>
<keyword evidence="2" id="KW-1185">Reference proteome</keyword>
<dbReference type="Gene3D" id="1.10.10.10">
    <property type="entry name" value="Winged helix-like DNA-binding domain superfamily/Winged helix DNA-binding domain"/>
    <property type="match status" value="1"/>
</dbReference>
<comment type="caution">
    <text evidence="1">The sequence shown here is derived from an EMBL/GenBank/DDBJ whole genome shotgun (WGS) entry which is preliminary data.</text>
</comment>
<organism evidence="1 2">
    <name type="scientific">Variovorax ginsengisoli</name>
    <dbReference type="NCBI Taxonomy" id="363844"/>
    <lineage>
        <taxon>Bacteria</taxon>
        <taxon>Pseudomonadati</taxon>
        <taxon>Pseudomonadota</taxon>
        <taxon>Betaproteobacteria</taxon>
        <taxon>Burkholderiales</taxon>
        <taxon>Comamonadaceae</taxon>
        <taxon>Variovorax</taxon>
    </lineage>
</organism>
<dbReference type="Gene3D" id="3.30.70.2650">
    <property type="match status" value="1"/>
</dbReference>
<dbReference type="EMBL" id="JAUKVY010000031">
    <property type="protein sequence ID" value="MDO1536778.1"/>
    <property type="molecule type" value="Genomic_DNA"/>
</dbReference>
<dbReference type="PANTHER" id="PTHR30319">
    <property type="entry name" value="PHENYLACETIC ACID REGULATOR-RELATED TRANSCRIPTIONAL REPRESSOR"/>
    <property type="match status" value="1"/>
</dbReference>
<dbReference type="RefSeq" id="WP_301814990.1">
    <property type="nucleotide sequence ID" value="NZ_JAUJZH010000031.1"/>
</dbReference>
<protein>
    <submittedName>
        <fullName evidence="1">PaaX family transcriptional regulator</fullName>
    </submittedName>
</protein>
<dbReference type="PANTHER" id="PTHR30319:SF1">
    <property type="entry name" value="TRANSCRIPTIONAL REPRESSOR PAAX"/>
    <property type="match status" value="1"/>
</dbReference>
<name>A0ABT8SEI0_9BURK</name>
<reference evidence="1" key="1">
    <citation type="submission" date="2023-06" db="EMBL/GenBank/DDBJ databases">
        <authorList>
            <person name="Jiang Y."/>
            <person name="Liu Q."/>
        </authorList>
    </citation>
    <scope>NUCLEOTIDE SEQUENCE</scope>
    <source>
        <strain evidence="1">CGMCC 1.12090</strain>
    </source>
</reference>
<evidence type="ECO:0000313" key="2">
    <source>
        <dbReference type="Proteomes" id="UP001169027"/>
    </source>
</evidence>
<dbReference type="Proteomes" id="UP001169027">
    <property type="component" value="Unassembled WGS sequence"/>
</dbReference>
<evidence type="ECO:0000313" key="1">
    <source>
        <dbReference type="EMBL" id="MDO1536778.1"/>
    </source>
</evidence>